<feature type="transmembrane region" description="Helical" evidence="1">
    <location>
        <begin position="209"/>
        <end position="235"/>
    </location>
</feature>
<reference evidence="2" key="1">
    <citation type="submission" date="2023-06" db="EMBL/GenBank/DDBJ databases">
        <title>Genomic analysis of the entomopathogenic nematode Steinernema hermaphroditum.</title>
        <authorList>
            <person name="Schwarz E.M."/>
            <person name="Heppert J.K."/>
            <person name="Baniya A."/>
            <person name="Schwartz H.T."/>
            <person name="Tan C.-H."/>
            <person name="Antoshechkin I."/>
            <person name="Sternberg P.W."/>
            <person name="Goodrich-Blair H."/>
            <person name="Dillman A.R."/>
        </authorList>
    </citation>
    <scope>NUCLEOTIDE SEQUENCE</scope>
    <source>
        <strain evidence="2">PS9179</strain>
        <tissue evidence="2">Whole animal</tissue>
    </source>
</reference>
<comment type="caution">
    <text evidence="2">The sequence shown here is derived from an EMBL/GenBank/DDBJ whole genome shotgun (WGS) entry which is preliminary data.</text>
</comment>
<feature type="transmembrane region" description="Helical" evidence="1">
    <location>
        <begin position="241"/>
        <end position="265"/>
    </location>
</feature>
<protein>
    <submittedName>
        <fullName evidence="2">Uncharacterized protein</fullName>
    </submittedName>
</protein>
<name>A0AA39H7I3_9BILA</name>
<feature type="transmembrane region" description="Helical" evidence="1">
    <location>
        <begin position="160"/>
        <end position="180"/>
    </location>
</feature>
<dbReference type="Proteomes" id="UP001175271">
    <property type="component" value="Unassembled WGS sequence"/>
</dbReference>
<gene>
    <name evidence="2" type="ORF">QR680_015399</name>
</gene>
<evidence type="ECO:0000313" key="3">
    <source>
        <dbReference type="Proteomes" id="UP001175271"/>
    </source>
</evidence>
<keyword evidence="1" id="KW-0812">Transmembrane</keyword>
<keyword evidence="3" id="KW-1185">Reference proteome</keyword>
<feature type="transmembrane region" description="Helical" evidence="1">
    <location>
        <begin position="120"/>
        <end position="140"/>
    </location>
</feature>
<dbReference type="EMBL" id="JAUCMV010000004">
    <property type="protein sequence ID" value="KAK0400690.1"/>
    <property type="molecule type" value="Genomic_DNA"/>
</dbReference>
<feature type="transmembrane region" description="Helical" evidence="1">
    <location>
        <begin position="89"/>
        <end position="108"/>
    </location>
</feature>
<evidence type="ECO:0000313" key="2">
    <source>
        <dbReference type="EMBL" id="KAK0400690.1"/>
    </source>
</evidence>
<evidence type="ECO:0000256" key="1">
    <source>
        <dbReference type="SAM" id="Phobius"/>
    </source>
</evidence>
<dbReference type="AlphaFoldDB" id="A0AA39H7I3"/>
<keyword evidence="1" id="KW-0472">Membrane</keyword>
<keyword evidence="1" id="KW-1133">Transmembrane helix</keyword>
<feature type="transmembrane region" description="Helical" evidence="1">
    <location>
        <begin position="6"/>
        <end position="24"/>
    </location>
</feature>
<proteinExistence type="predicted"/>
<feature type="transmembrane region" description="Helical" evidence="1">
    <location>
        <begin position="36"/>
        <end position="55"/>
    </location>
</feature>
<sequence length="288" mass="32186">MDSIVPTISSVDLLLEPYYLYLIIFKSSPAMKVCRLLLGAISAFNLCLSLVFAVWSPEFSIKHKSLCFSSRIAPPEVQNVFLKVANTVVYAQAQLLLVLLIYGSLKLSSLGFLRKLPPSAIVVTIGLFTIGPSIFALQLFEFQSLGPTCIDFSPKPPFVIFISGFSLFLVTYLALAWCAISRITEFSKTFSRDVTPDVVRMVRNVLRNFLLAMVLVSVFLILPLFLFALFSVISATEAPKFVIHMGTVSVVLYSSLSTITSICTFRPYRTHTLKMIRTIWTTLIVWPK</sequence>
<accession>A0AA39H7I3</accession>
<organism evidence="2 3">
    <name type="scientific">Steinernema hermaphroditum</name>
    <dbReference type="NCBI Taxonomy" id="289476"/>
    <lineage>
        <taxon>Eukaryota</taxon>
        <taxon>Metazoa</taxon>
        <taxon>Ecdysozoa</taxon>
        <taxon>Nematoda</taxon>
        <taxon>Chromadorea</taxon>
        <taxon>Rhabditida</taxon>
        <taxon>Tylenchina</taxon>
        <taxon>Panagrolaimomorpha</taxon>
        <taxon>Strongyloidoidea</taxon>
        <taxon>Steinernematidae</taxon>
        <taxon>Steinernema</taxon>
    </lineage>
</organism>